<accession>A0ABV8LBG4</accession>
<dbReference type="Proteomes" id="UP001595767">
    <property type="component" value="Unassembled WGS sequence"/>
</dbReference>
<gene>
    <name evidence="1" type="ORF">ACFOW8_21950</name>
</gene>
<dbReference type="RefSeq" id="WP_378553094.1">
    <property type="nucleotide sequence ID" value="NZ_JBHSBA010000014.1"/>
</dbReference>
<dbReference type="EMBL" id="JBHSBA010000014">
    <property type="protein sequence ID" value="MFC4127595.1"/>
    <property type="molecule type" value="Genomic_DNA"/>
</dbReference>
<evidence type="ECO:0000313" key="1">
    <source>
        <dbReference type="EMBL" id="MFC4127595.1"/>
    </source>
</evidence>
<evidence type="ECO:0000313" key="2">
    <source>
        <dbReference type="Proteomes" id="UP001595767"/>
    </source>
</evidence>
<proteinExistence type="predicted"/>
<name>A0ABV8LBG4_9NOCA</name>
<sequence>MRDLRAEWRTILDGLDDAALGADSGYPWPADAGLTVAHLVSWVDAELMKNVAEIGQLRMLRGVRPRLIRDPNSHC</sequence>
<keyword evidence="2" id="KW-1185">Reference proteome</keyword>
<organism evidence="1 2">
    <name type="scientific">Nocardia rhizosphaerae</name>
    <dbReference type="NCBI Taxonomy" id="1691571"/>
    <lineage>
        <taxon>Bacteria</taxon>
        <taxon>Bacillati</taxon>
        <taxon>Actinomycetota</taxon>
        <taxon>Actinomycetes</taxon>
        <taxon>Mycobacteriales</taxon>
        <taxon>Nocardiaceae</taxon>
        <taxon>Nocardia</taxon>
    </lineage>
</organism>
<reference evidence="2" key="1">
    <citation type="journal article" date="2019" name="Int. J. Syst. Evol. Microbiol.">
        <title>The Global Catalogue of Microorganisms (GCM) 10K type strain sequencing project: providing services to taxonomists for standard genome sequencing and annotation.</title>
        <authorList>
            <consortium name="The Broad Institute Genomics Platform"/>
            <consortium name="The Broad Institute Genome Sequencing Center for Infectious Disease"/>
            <person name="Wu L."/>
            <person name="Ma J."/>
        </authorList>
    </citation>
    <scope>NUCLEOTIDE SEQUENCE [LARGE SCALE GENOMIC DNA]</scope>
    <source>
        <strain evidence="2">CGMCC 4.7204</strain>
    </source>
</reference>
<protein>
    <recommendedName>
        <fullName evidence="3">DinB family protein</fullName>
    </recommendedName>
</protein>
<comment type="caution">
    <text evidence="1">The sequence shown here is derived from an EMBL/GenBank/DDBJ whole genome shotgun (WGS) entry which is preliminary data.</text>
</comment>
<evidence type="ECO:0008006" key="3">
    <source>
        <dbReference type="Google" id="ProtNLM"/>
    </source>
</evidence>